<dbReference type="NCBIfam" id="TIGR03292">
    <property type="entry name" value="PhnH_redo"/>
    <property type="match status" value="1"/>
</dbReference>
<dbReference type="EMBL" id="FRCZ01000008">
    <property type="protein sequence ID" value="SHN33444.1"/>
    <property type="molecule type" value="Genomic_DNA"/>
</dbReference>
<keyword evidence="2" id="KW-1185">Reference proteome</keyword>
<dbReference type="OrthoDB" id="154477at2"/>
<protein>
    <submittedName>
        <fullName evidence="1">Alpha-D-ribose 1-methylphosphonate 5-triphosphate synthase subunit PhnH</fullName>
    </submittedName>
</protein>
<dbReference type="PIRSF" id="PIRSF020680">
    <property type="entry name" value="PhnH"/>
    <property type="match status" value="1"/>
</dbReference>
<dbReference type="AlphaFoldDB" id="A0A1M7QPG9"/>
<dbReference type="RefSeq" id="WP_073203043.1">
    <property type="nucleotide sequence ID" value="NZ_FRCZ01000008.1"/>
</dbReference>
<accession>A0A1M7QPG9</accession>
<dbReference type="Pfam" id="PF05845">
    <property type="entry name" value="PhnH"/>
    <property type="match status" value="1"/>
</dbReference>
<evidence type="ECO:0000313" key="1">
    <source>
        <dbReference type="EMBL" id="SHN33444.1"/>
    </source>
</evidence>
<proteinExistence type="predicted"/>
<dbReference type="GO" id="GO:0019634">
    <property type="term" value="P:organic phosphonate metabolic process"/>
    <property type="evidence" value="ECO:0007669"/>
    <property type="project" value="InterPro"/>
</dbReference>
<gene>
    <name evidence="1" type="ORF">SAMN05216179_3430</name>
</gene>
<dbReference type="SUPFAM" id="SSF159709">
    <property type="entry name" value="PhnH-like"/>
    <property type="match status" value="1"/>
</dbReference>
<organism evidence="1 2">
    <name type="scientific">Gracilibacillus kekensis</name>
    <dbReference type="NCBI Taxonomy" id="1027249"/>
    <lineage>
        <taxon>Bacteria</taxon>
        <taxon>Bacillati</taxon>
        <taxon>Bacillota</taxon>
        <taxon>Bacilli</taxon>
        <taxon>Bacillales</taxon>
        <taxon>Bacillaceae</taxon>
        <taxon>Gracilibacillus</taxon>
    </lineage>
</organism>
<dbReference type="Gene3D" id="3.40.50.11310">
    <property type="entry name" value="Bacterial phosphonate metabolism protein PhnH"/>
    <property type="match status" value="1"/>
</dbReference>
<dbReference type="Proteomes" id="UP000184184">
    <property type="component" value="Unassembled WGS sequence"/>
</dbReference>
<dbReference type="STRING" id="1027249.SAMN05216179_3430"/>
<name>A0A1M7QPG9_9BACI</name>
<sequence length="200" mass="22340">MAIDQVHDLQQVYRNLLDCMARPATIRKVEQTTGLSEEQLPCNEALFLCALTVLDAEVSFCILAVDGKTEKLAEMITSYTLARETSMEQADFIIVLQDAVKDQVHKTLSVCKMGNLINPQQSATWMIEVENLSNNGGLTLHGPGVKQFKQLQTGCSDTFWQTRNRKVKEYPLGIDLIFADQLNQISCVPRTTSVELTEVS</sequence>
<dbReference type="InterPro" id="IPR008772">
    <property type="entry name" value="Phosphonate_metab_PhnH"/>
</dbReference>
<evidence type="ECO:0000313" key="2">
    <source>
        <dbReference type="Proteomes" id="UP000184184"/>
    </source>
</evidence>
<reference evidence="1 2" key="1">
    <citation type="submission" date="2016-11" db="EMBL/GenBank/DDBJ databases">
        <authorList>
            <person name="Jaros S."/>
            <person name="Januszkiewicz K."/>
            <person name="Wedrychowicz H."/>
        </authorList>
    </citation>
    <scope>NUCLEOTIDE SEQUENCE [LARGE SCALE GENOMIC DNA]</scope>
    <source>
        <strain evidence="1 2">CGMCC 1.10681</strain>
    </source>
</reference>
<dbReference type="InterPro" id="IPR038058">
    <property type="entry name" value="PhnH-like_sp"/>
</dbReference>